<evidence type="ECO:0000313" key="2">
    <source>
        <dbReference type="EMBL" id="ETN82176.1"/>
    </source>
</evidence>
<keyword evidence="1" id="KW-0472">Membrane</keyword>
<keyword evidence="1" id="KW-1133">Transmembrane helix</keyword>
<dbReference type="KEGG" id="nai:NECAME_08105"/>
<keyword evidence="1" id="KW-0812">Transmembrane</keyword>
<feature type="transmembrane region" description="Helical" evidence="1">
    <location>
        <begin position="99"/>
        <end position="117"/>
    </location>
</feature>
<name>W2TM13_NECAM</name>
<gene>
    <name evidence="2" type="ORF">NECAME_08105</name>
</gene>
<dbReference type="OrthoDB" id="5808865at2759"/>
<evidence type="ECO:0000313" key="3">
    <source>
        <dbReference type="Proteomes" id="UP000053676"/>
    </source>
</evidence>
<dbReference type="OMA" id="TWMAYLI"/>
<dbReference type="Proteomes" id="UP000053676">
    <property type="component" value="Unassembled WGS sequence"/>
</dbReference>
<reference evidence="3" key="1">
    <citation type="journal article" date="2014" name="Nat. Genet.">
        <title>Genome of the human hookworm Necator americanus.</title>
        <authorList>
            <person name="Tang Y.T."/>
            <person name="Gao X."/>
            <person name="Rosa B.A."/>
            <person name="Abubucker S."/>
            <person name="Hallsworth-Pepin K."/>
            <person name="Martin J."/>
            <person name="Tyagi R."/>
            <person name="Heizer E."/>
            <person name="Zhang X."/>
            <person name="Bhonagiri-Palsikar V."/>
            <person name="Minx P."/>
            <person name="Warren W.C."/>
            <person name="Wang Q."/>
            <person name="Zhan B."/>
            <person name="Hotez P.J."/>
            <person name="Sternberg P.W."/>
            <person name="Dougall A."/>
            <person name="Gaze S.T."/>
            <person name="Mulvenna J."/>
            <person name="Sotillo J."/>
            <person name="Ranganathan S."/>
            <person name="Rabelo E.M."/>
            <person name="Wilson R.K."/>
            <person name="Felgner P.L."/>
            <person name="Bethony J."/>
            <person name="Hawdon J.M."/>
            <person name="Gasser R.B."/>
            <person name="Loukas A."/>
            <person name="Mitreva M."/>
        </authorList>
    </citation>
    <scope>NUCLEOTIDE SEQUENCE [LARGE SCALE GENOMIC DNA]</scope>
</reference>
<dbReference type="EMBL" id="KI658545">
    <property type="protein sequence ID" value="ETN82176.1"/>
    <property type="molecule type" value="Genomic_DNA"/>
</dbReference>
<sequence length="154" mass="17943">MFLGPARLHRCFLPRQIIVRFSASSEKVKARDDGATVQPNPRLRRGADERDITTMDLIEERIRQRSGLREDSFGGQKQSWNYRSEIVGKLGLDNNHRNIWIAYTIIILFGFTAFIYVKSNVVLSRKEQMEQREMMRRELKLMGADRKKLGVVDS</sequence>
<dbReference type="CTD" id="25348135"/>
<dbReference type="AlphaFoldDB" id="W2TM13"/>
<proteinExistence type="predicted"/>
<organism evidence="2 3">
    <name type="scientific">Necator americanus</name>
    <name type="common">Human hookworm</name>
    <dbReference type="NCBI Taxonomy" id="51031"/>
    <lineage>
        <taxon>Eukaryota</taxon>
        <taxon>Metazoa</taxon>
        <taxon>Ecdysozoa</taxon>
        <taxon>Nematoda</taxon>
        <taxon>Chromadorea</taxon>
        <taxon>Rhabditida</taxon>
        <taxon>Rhabditina</taxon>
        <taxon>Rhabditomorpha</taxon>
        <taxon>Strongyloidea</taxon>
        <taxon>Ancylostomatidae</taxon>
        <taxon>Bunostominae</taxon>
        <taxon>Necator</taxon>
    </lineage>
</organism>
<protein>
    <submittedName>
        <fullName evidence="2">Uncharacterized protein</fullName>
    </submittedName>
</protein>
<accession>W2TM13</accession>
<evidence type="ECO:0000256" key="1">
    <source>
        <dbReference type="SAM" id="Phobius"/>
    </source>
</evidence>
<keyword evidence="3" id="KW-1185">Reference proteome</keyword>
<dbReference type="GeneID" id="25348135"/>